<evidence type="ECO:0000256" key="2">
    <source>
        <dbReference type="SAM" id="SignalP"/>
    </source>
</evidence>
<comment type="caution">
    <text evidence="3">The sequence shown here is derived from an EMBL/GenBank/DDBJ whole genome shotgun (WGS) entry which is preliminary data.</text>
</comment>
<dbReference type="Proteomes" id="UP000721236">
    <property type="component" value="Unassembled WGS sequence"/>
</dbReference>
<proteinExistence type="predicted"/>
<feature type="region of interest" description="Disordered" evidence="1">
    <location>
        <begin position="60"/>
        <end position="80"/>
    </location>
</feature>
<feature type="signal peptide" evidence="2">
    <location>
        <begin position="1"/>
        <end position="28"/>
    </location>
</feature>
<sequence>MTSPKDWLAAVLATTLALGGLASTAASAATLQADTWNGTARTSKGGHDVFTDGARGIDKRDAFTDGARGTDKRDPYTHGG</sequence>
<feature type="chain" id="PRO_5047158729" evidence="2">
    <location>
        <begin position="29"/>
        <end position="80"/>
    </location>
</feature>
<accession>A0ABM8WEA5</accession>
<evidence type="ECO:0000256" key="1">
    <source>
        <dbReference type="SAM" id="MobiDB-lite"/>
    </source>
</evidence>
<evidence type="ECO:0000313" key="4">
    <source>
        <dbReference type="Proteomes" id="UP000721236"/>
    </source>
</evidence>
<organism evidence="3 4">
    <name type="scientific">Cupriavidus respiraculi</name>
    <dbReference type="NCBI Taxonomy" id="195930"/>
    <lineage>
        <taxon>Bacteria</taxon>
        <taxon>Pseudomonadati</taxon>
        <taxon>Pseudomonadota</taxon>
        <taxon>Betaproteobacteria</taxon>
        <taxon>Burkholderiales</taxon>
        <taxon>Burkholderiaceae</taxon>
        <taxon>Cupriavidus</taxon>
    </lineage>
</organism>
<dbReference type="RefSeq" id="WP_224039045.1">
    <property type="nucleotide sequence ID" value="NZ_CAJZAH010000001.1"/>
</dbReference>
<keyword evidence="4" id="KW-1185">Reference proteome</keyword>
<name>A0ABM8WEA5_9BURK</name>
<gene>
    <name evidence="3" type="ORF">LMG21510_00157</name>
</gene>
<reference evidence="3 4" key="1">
    <citation type="submission" date="2021-08" db="EMBL/GenBank/DDBJ databases">
        <authorList>
            <person name="Peeters C."/>
        </authorList>
    </citation>
    <scope>NUCLEOTIDE SEQUENCE [LARGE SCALE GENOMIC DNA]</scope>
    <source>
        <strain evidence="3 4">LMG 21510</strain>
    </source>
</reference>
<keyword evidence="2" id="KW-0732">Signal</keyword>
<protein>
    <submittedName>
        <fullName evidence="3">Uncharacterized protein</fullName>
    </submittedName>
</protein>
<dbReference type="EMBL" id="CAJZAH010000001">
    <property type="protein sequence ID" value="CAG9165642.1"/>
    <property type="molecule type" value="Genomic_DNA"/>
</dbReference>
<evidence type="ECO:0000313" key="3">
    <source>
        <dbReference type="EMBL" id="CAG9165642.1"/>
    </source>
</evidence>